<dbReference type="AlphaFoldDB" id="A0A6S4TPN4"/>
<proteinExistence type="predicted"/>
<gene>
    <name evidence="2" type="ORF">WP2W18E01_15090</name>
</gene>
<protein>
    <submittedName>
        <fullName evidence="2">Uncharacterized protein</fullName>
    </submittedName>
</protein>
<evidence type="ECO:0000313" key="3">
    <source>
        <dbReference type="Proteomes" id="UP000515756"/>
    </source>
</evidence>
<name>A0A6S4TPN4_AERCA</name>
<feature type="coiled-coil region" evidence="1">
    <location>
        <begin position="66"/>
        <end position="93"/>
    </location>
</feature>
<dbReference type="EMBL" id="AP021927">
    <property type="protein sequence ID" value="BBQ29927.1"/>
    <property type="molecule type" value="Genomic_DNA"/>
</dbReference>
<accession>A0A6S4TPN4</accession>
<dbReference type="RefSeq" id="WP_182936050.1">
    <property type="nucleotide sequence ID" value="NZ_AP021927.1"/>
</dbReference>
<sequence>MFTTKFGPFNGSTWEGLCQQVFKRKYQAECYQQMPASPGDFGIEGYTSVTGWAFQCYCPEKHYERTELYENQRDKITVDLRKLKDNVTDLQARLGSTKICRWVFVTPEVDRNALLKHAKSKEAEVRGWNLPILSDDFMVLLHDGDHYLVEINEVRAAAGEALVFDEAAPALTALTGEQEQYEQNVYRKSEHRLEEKAQKPDFQARVQQLRQRTIEQFLEADGFFRRIASASPITYVKLIRLINEYEQYVIETSATWSGTAEELTVQVRDGLAKLVSEDLAPEFDKTNAMKVARYMTARWLAVCELDYG</sequence>
<keyword evidence="1" id="KW-0175">Coiled coil</keyword>
<reference evidence="2 3" key="1">
    <citation type="submission" date="2019-12" db="EMBL/GenBank/DDBJ databases">
        <title>complete genome sequences of Aeromonas caviae str. WP2-W18-ESBL-01 isolated from wastewater treatment plant effluent.</title>
        <authorList>
            <person name="Sekizuka T."/>
            <person name="Itokawa K."/>
            <person name="Yatsu K."/>
            <person name="Inamine Y."/>
            <person name="Kuroda M."/>
        </authorList>
    </citation>
    <scope>NUCLEOTIDE SEQUENCE [LARGE SCALE GENOMIC DNA]</scope>
    <source>
        <strain evidence="2 3">WP2-W18-ESBL-01</strain>
    </source>
</reference>
<evidence type="ECO:0000256" key="1">
    <source>
        <dbReference type="SAM" id="Coils"/>
    </source>
</evidence>
<organism evidence="2 3">
    <name type="scientific">Aeromonas caviae</name>
    <name type="common">Aeromonas punctata</name>
    <dbReference type="NCBI Taxonomy" id="648"/>
    <lineage>
        <taxon>Bacteria</taxon>
        <taxon>Pseudomonadati</taxon>
        <taxon>Pseudomonadota</taxon>
        <taxon>Gammaproteobacteria</taxon>
        <taxon>Aeromonadales</taxon>
        <taxon>Aeromonadaceae</taxon>
        <taxon>Aeromonas</taxon>
    </lineage>
</organism>
<evidence type="ECO:0000313" key="2">
    <source>
        <dbReference type="EMBL" id="BBQ29927.1"/>
    </source>
</evidence>
<dbReference type="Proteomes" id="UP000515756">
    <property type="component" value="Chromosome"/>
</dbReference>